<dbReference type="OrthoDB" id="272939at2759"/>
<dbReference type="InParanoid" id="Q381A0"/>
<gene>
    <name evidence="1" type="ORF">Tb11.01.8620</name>
</gene>
<reference evidence="1 2" key="1">
    <citation type="journal article" date="2005" name="Science">
        <title>Comparative genomics of trypanosomatid parasitic protozoa.</title>
        <authorList>
            <person name="El-Sayed N.M."/>
            <person name="Myler P.J."/>
            <person name="Blandin G."/>
            <person name="Berriman M."/>
            <person name="Crabtree J."/>
            <person name="Aggarwal G."/>
            <person name="Caler E."/>
            <person name="Renauld H."/>
            <person name="Worthey E.A."/>
            <person name="Hertz-Fowler C."/>
            <person name="Ghedin E."/>
            <person name="Peacock C."/>
            <person name="Bartholomeu D.C."/>
            <person name="Haas B.J."/>
            <person name="Tran A.N."/>
            <person name="Wortman J.R."/>
            <person name="Alsmark U.C."/>
            <person name="Angiuoli S."/>
            <person name="Anupama A."/>
            <person name="Badger J."/>
            <person name="Bringaud F."/>
            <person name="Cadag E."/>
            <person name="Carlton J.M."/>
            <person name="Cerqueira G.C."/>
            <person name="Creasy T."/>
            <person name="Delcher A.L."/>
            <person name="Djikeng A."/>
            <person name="Embley T.M."/>
            <person name="Hauser C."/>
            <person name="Ivens A.C."/>
            <person name="Kummerfeld S.K."/>
            <person name="Pereira-Leal J.B."/>
            <person name="Nilsson D."/>
            <person name="Peterson J."/>
            <person name="Salzberg S.L."/>
            <person name="Shallom J."/>
            <person name="Silva J.C."/>
            <person name="Sundaram J."/>
            <person name="Westenberger S."/>
            <person name="White O."/>
            <person name="Melville S.E."/>
            <person name="Donelson J.E."/>
            <person name="Andersson B."/>
            <person name="Stuart K.D."/>
            <person name="Hall N."/>
        </authorList>
    </citation>
    <scope>NUCLEOTIDE SEQUENCE [LARGE SCALE GENOMIC DNA]</scope>
    <source>
        <strain evidence="1 2">927/4 GUTat10.1</strain>
    </source>
</reference>
<evidence type="ECO:0000313" key="2">
    <source>
        <dbReference type="Proteomes" id="UP000008524"/>
    </source>
</evidence>
<dbReference type="GO" id="GO:0003723">
    <property type="term" value="F:RNA binding"/>
    <property type="evidence" value="ECO:0000314"/>
    <property type="project" value="GeneDB"/>
</dbReference>
<dbReference type="Proteomes" id="UP000008524">
    <property type="component" value="Chromosome 11"/>
</dbReference>
<evidence type="ECO:0007829" key="3">
    <source>
        <dbReference type="PDB" id="8FN4"/>
    </source>
</evidence>
<keyword evidence="2" id="KW-1185">Reference proteome</keyword>
<dbReference type="eggNOG" id="ENOG502S5AM">
    <property type="taxonomic scope" value="Eukaryota"/>
</dbReference>
<evidence type="ECO:0007829" key="4">
    <source>
        <dbReference type="PDB" id="8FN6"/>
    </source>
</evidence>
<organism evidence="1 2">
    <name type="scientific">Trypanosoma brucei brucei (strain 927/4 GUTat10.1)</name>
    <dbReference type="NCBI Taxonomy" id="185431"/>
    <lineage>
        <taxon>Eukaryota</taxon>
        <taxon>Discoba</taxon>
        <taxon>Euglenozoa</taxon>
        <taxon>Kinetoplastea</taxon>
        <taxon>Metakinetoplastina</taxon>
        <taxon>Trypanosomatida</taxon>
        <taxon>Trypanosomatidae</taxon>
        <taxon>Trypanosoma</taxon>
    </lineage>
</organism>
<reference evidence="1 2" key="2">
    <citation type="journal article" date="2005" name="Science">
        <title>The genome of the African trypanosome Trypanosoma brucei.</title>
        <authorList>
            <person name="Berriman M."/>
            <person name="Ghedin E."/>
            <person name="Hertz-Fowler C."/>
            <person name="Blandin G."/>
            <person name="Renauld H."/>
            <person name="Bartholomeu D.C."/>
            <person name="Lennard N.J."/>
            <person name="Caler E."/>
            <person name="Hamlin N.E."/>
            <person name="Haas B."/>
            <person name="Bohme U."/>
            <person name="Hannick L."/>
            <person name="Aslett M.A."/>
            <person name="Shallom J."/>
            <person name="Marcello L."/>
            <person name="Hou L."/>
            <person name="Wickstead B."/>
            <person name="Alsmark U.C."/>
            <person name="Arrowsmith C."/>
            <person name="Atkin R.J."/>
            <person name="Barron A.J."/>
            <person name="Bringaud F."/>
            <person name="Brooks K."/>
            <person name="Carrington M."/>
            <person name="Cherevach I."/>
            <person name="Chillingworth T.J."/>
            <person name="Churcher C."/>
            <person name="Clark L.N."/>
            <person name="Corton C.H."/>
            <person name="Cronin A."/>
            <person name="Davies R.M."/>
            <person name="Doggett J."/>
            <person name="Djikeng A."/>
            <person name="Feldblyum T."/>
            <person name="Field M.C."/>
            <person name="Fraser A."/>
            <person name="Goodhead I."/>
            <person name="Hance Z."/>
            <person name="Harper D."/>
            <person name="Harris B.R."/>
            <person name="Hauser H."/>
            <person name="Hostetler J."/>
            <person name="Ivens A."/>
            <person name="Jagels K."/>
            <person name="Johnson D."/>
            <person name="Johnson J."/>
            <person name="Jones K."/>
            <person name="Kerhornou A.X."/>
            <person name="Koo H."/>
            <person name="Larke N."/>
            <person name="Landfear S."/>
            <person name="Larkin C."/>
            <person name="Leech V."/>
            <person name="Line A."/>
            <person name="Lord A."/>
            <person name="Macleod A."/>
            <person name="Mooney P.J."/>
            <person name="Moule S."/>
            <person name="Martin D.M."/>
            <person name="Morgan G.W."/>
            <person name="Mungall K."/>
            <person name="Norbertczak H."/>
            <person name="Ormond D."/>
            <person name="Pai G."/>
            <person name="Peacock C.S."/>
            <person name="Peterson J."/>
            <person name="Quail M.A."/>
            <person name="Rabbinowitsch E."/>
            <person name="Rajandream M.A."/>
            <person name="Reitter C."/>
            <person name="Salzberg S.L."/>
            <person name="Sanders M."/>
            <person name="Schobel S."/>
            <person name="Sharp S."/>
            <person name="Simmonds M."/>
            <person name="Simpson A.J."/>
            <person name="Tallon L."/>
            <person name="Turner C.M."/>
            <person name="Tait A."/>
            <person name="Tivey A.R."/>
            <person name="Van Aken S."/>
            <person name="Walker D."/>
            <person name="Wanless D."/>
            <person name="Wang S."/>
            <person name="White B."/>
            <person name="White O."/>
            <person name="Whitehead S."/>
            <person name="Woodward J."/>
            <person name="Wortman J."/>
            <person name="Adams M.D."/>
            <person name="Embley T.M."/>
            <person name="Gull K."/>
            <person name="Ullu E."/>
            <person name="Barry J.D."/>
            <person name="Fairlamb A.H."/>
            <person name="Opperdoes F."/>
            <person name="Barrell B.G."/>
            <person name="Donelson J.E."/>
            <person name="Hall N."/>
            <person name="Fraser C.M."/>
            <person name="Melville S.E."/>
            <person name="El-Sayed N.M."/>
        </authorList>
    </citation>
    <scope>NUCLEOTIDE SEQUENCE [LARGE SCALE GENOMIC DNA]</scope>
    <source>
        <strain evidence="1 2">927/4 GUTat10.1</strain>
    </source>
</reference>
<dbReference type="GO" id="GO:0016070">
    <property type="term" value="P:RNA metabolic process"/>
    <property type="evidence" value="ECO:0000314"/>
    <property type="project" value="GeneDB"/>
</dbReference>
<dbReference type="EMDB" id="EMD-29305"/>
<reference evidence="3 4" key="3">
    <citation type="journal article" date="2023" name="Science">
        <title>Structural basis of gRNA stabilization and mRNA recognition in trypanosomal RNA editing.</title>
        <authorList>
            <person name="Liu S."/>
            <person name="Wang H."/>
            <person name="Li X."/>
            <person name="Zhang F."/>
            <person name="Lee J.K.J."/>
            <person name="Li Z."/>
            <person name="Yu C."/>
            <person name="Hu J.J."/>
            <person name="Zhao X."/>
            <person name="Suematsu T."/>
            <person name="Alvarez-Cabrera A.L."/>
            <person name="Liu Q."/>
            <person name="Zhang L."/>
            <person name="Huang L."/>
            <person name="Aphasizheva I."/>
            <person name="Aphasizhev R."/>
            <person name="Zhou Z.H."/>
        </authorList>
    </citation>
    <scope>STRUCTURE BY ELECTRON MICROSCOPY (3.70 ANGSTROMS) OF 111-592</scope>
</reference>
<dbReference type="CDD" id="cd23677">
    <property type="entry name" value="RESC3_ARM-like"/>
    <property type="match status" value="1"/>
</dbReference>
<dbReference type="GO" id="GO:0031019">
    <property type="term" value="C:mitochondrial mRNA editing complex"/>
    <property type="evidence" value="ECO:0000353"/>
    <property type="project" value="GeneDB"/>
</dbReference>
<dbReference type="PDB" id="8FN6">
    <property type="method" value="EM"/>
    <property type="resolution" value="3.70 A"/>
    <property type="chains" value="3=111-592"/>
</dbReference>
<dbReference type="PaxDb" id="5691-EAN80631"/>
<dbReference type="EMBL" id="CH464491">
    <property type="protein sequence ID" value="EAN80631.1"/>
    <property type="molecule type" value="Genomic_DNA"/>
</dbReference>
<dbReference type="GO" id="GO:0005739">
    <property type="term" value="C:mitochondrion"/>
    <property type="evidence" value="ECO:0006056"/>
    <property type="project" value="Others"/>
</dbReference>
<dbReference type="GeneID" id="3664576"/>
<dbReference type="PDB" id="8FN4">
    <property type="method" value="EM"/>
    <property type="resolution" value="3.70 A"/>
    <property type="chains" value="3=111-592"/>
</dbReference>
<keyword evidence="3 4" id="KW-0002">3D-structure</keyword>
<dbReference type="SMR" id="Q381A0"/>
<evidence type="ECO:0008006" key="5">
    <source>
        <dbReference type="Google" id="ProtNLM"/>
    </source>
</evidence>
<evidence type="ECO:0000313" key="1">
    <source>
        <dbReference type="EMBL" id="EAN80631.1"/>
    </source>
</evidence>
<sequence>MLLSTRARQGNALLLGVSYGGGVRTLSDTRGVGWSLKVSARLHVGMNVCSVSSVFLQSRSFYIFCTLCCFCSRHQPQSILPSFLLTTLVTALAPVLHRRVKLRVHIFCGVMSNPFEKVARGIAFKMRSKVHKQGYSNTVMAQQARRLSPTGLLAMERLTELTALQQRHQCTFDPALRSKATQILRTLPLLSIDEDPYFTHTQRALRLAAYFGAVDLPVTYALINQHTKNAFMLDAFSMASFFYTLAKLKHPQTKEIVGILLPRLREVAPELIAREAVHILRLLCSIQMADAQLVKVVTETVVATAADVPLRDARQCAFILSETFPEEAQRILGAVEHRLCDDIDMNADANEVKTTILDVCRVVSATCKGPRRLLNSVARRSMELLPQLTPLDVAFVLKAFHLSSYRHLRLLRVLSSSLAASFPTSNVTKEHGLAASIVVQSLAHFYLSGCEEVVVTLVNASVNVLEGLNLALTLLACVRLRCVSPGVDPAVDALCSGAPMRRYVHNAHSMQVTSRILYGLAHAGRCRSDEEVAIVLPLLKSVVRTPGALRDDCRGFLLDAVTALGADGECSNDALQEQVRKVYERLSQDGGK</sequence>
<accession>Q381A0</accession>
<dbReference type="EMDB" id="EMD-29306"/>
<dbReference type="AlphaFoldDB" id="Q381A0"/>
<name>Q381A0_TRYB2</name>
<proteinExistence type="evidence at protein level"/>
<dbReference type="GO" id="GO:0000963">
    <property type="term" value="P:mitochondrial RNA processing"/>
    <property type="evidence" value="ECO:0000353"/>
    <property type="project" value="GeneDB"/>
</dbReference>
<dbReference type="RefSeq" id="XP_829743.1">
    <property type="nucleotide sequence ID" value="XM_824650.1"/>
</dbReference>
<protein>
    <recommendedName>
        <fullName evidence="5">Mitochondrial RNA binding protein</fullName>
    </recommendedName>
</protein>
<dbReference type="STRING" id="185431.Q381A0"/>
<dbReference type="KEGG" id="tbr:Tb11.01.8620"/>